<keyword evidence="5" id="KW-1185">Reference proteome</keyword>
<evidence type="ECO:0000256" key="1">
    <source>
        <dbReference type="ARBA" id="ARBA00022737"/>
    </source>
</evidence>
<dbReference type="InterPro" id="IPR019734">
    <property type="entry name" value="TPR_rpt"/>
</dbReference>
<keyword evidence="2 3" id="KW-0802">TPR repeat</keyword>
<feature type="repeat" description="TPR" evidence="3">
    <location>
        <begin position="259"/>
        <end position="292"/>
    </location>
</feature>
<dbReference type="Gene3D" id="3.40.50.2300">
    <property type="match status" value="1"/>
</dbReference>
<dbReference type="Pfam" id="PF13174">
    <property type="entry name" value="TPR_6"/>
    <property type="match status" value="1"/>
</dbReference>
<keyword evidence="1" id="KW-0677">Repeat</keyword>
<reference evidence="4 5" key="1">
    <citation type="submission" date="2016-10" db="EMBL/GenBank/DDBJ databases">
        <authorList>
            <person name="de Groot N.N."/>
        </authorList>
    </citation>
    <scope>NUCLEOTIDE SEQUENCE [LARGE SCALE GENOMIC DNA]</scope>
    <source>
        <strain evidence="4 5">ASO4-2</strain>
    </source>
</reference>
<organism evidence="4 5">
    <name type="scientific">Desulfonatronum thiosulfatophilum</name>
    <dbReference type="NCBI Taxonomy" id="617002"/>
    <lineage>
        <taxon>Bacteria</taxon>
        <taxon>Pseudomonadati</taxon>
        <taxon>Thermodesulfobacteriota</taxon>
        <taxon>Desulfovibrionia</taxon>
        <taxon>Desulfovibrionales</taxon>
        <taxon>Desulfonatronaceae</taxon>
        <taxon>Desulfonatronum</taxon>
    </lineage>
</organism>
<dbReference type="PANTHER" id="PTHR44943:SF8">
    <property type="entry name" value="TPR REPEAT-CONTAINING PROTEIN MJ0263"/>
    <property type="match status" value="1"/>
</dbReference>
<dbReference type="SUPFAM" id="SSF48452">
    <property type="entry name" value="TPR-like"/>
    <property type="match status" value="1"/>
</dbReference>
<sequence length="451" mass="51482">MNDKQLAALQQVRKYEVIIKQFIQDERGVGIIYTDDAIAAKILRNTFSSHLQLKGDCLRFAMRESELLKEARRIIELRGKILFFIERVVDNRSNNQLIKFLKITYPEASIILLTTETDRSLLVYLHEIGADNFIVKPVSVNTLIEKIALTIRPQGQLPKLVGLGKELVQLGEYHKALETADKLLEIKPNSSAALMIQGDAYLKMGRDEDALQSYLQAAEYAKMYLEPLKKIVEFFRQKQDVTSQLAYLEKLERLSPMNMDRKIEIGELHLDQGNLETAQDYFQEAVKISTKQARDMIDQVKLTVAEACLKKDAGMAERYFREILDGKSSLSQSDVHVFNRLGIALRKQGKWEQAVKEFKKVLSVANDTEVIHYNIGMAYMEGGRYWDAHDAFEKALKVNEAGILGNDVTAYNIGVLMQQLSKRDKALAMFQRVKELRPDFPGIDKRISDVS</sequence>
<accession>A0A1G6A0C0</accession>
<dbReference type="SMART" id="SM00028">
    <property type="entry name" value="TPR"/>
    <property type="match status" value="6"/>
</dbReference>
<dbReference type="Proteomes" id="UP000198771">
    <property type="component" value="Unassembled WGS sequence"/>
</dbReference>
<dbReference type="PANTHER" id="PTHR44943">
    <property type="entry name" value="CELLULOSE SYNTHASE OPERON PROTEIN C"/>
    <property type="match status" value="1"/>
</dbReference>
<dbReference type="OrthoDB" id="5469194at2"/>
<dbReference type="InterPro" id="IPR011990">
    <property type="entry name" value="TPR-like_helical_dom_sf"/>
</dbReference>
<dbReference type="Pfam" id="PF13181">
    <property type="entry name" value="TPR_8"/>
    <property type="match status" value="1"/>
</dbReference>
<dbReference type="Pfam" id="PF13432">
    <property type="entry name" value="TPR_16"/>
    <property type="match status" value="1"/>
</dbReference>
<dbReference type="Gene3D" id="1.25.40.10">
    <property type="entry name" value="Tetratricopeptide repeat domain"/>
    <property type="match status" value="2"/>
</dbReference>
<feature type="repeat" description="TPR" evidence="3">
    <location>
        <begin position="407"/>
        <end position="440"/>
    </location>
</feature>
<dbReference type="AlphaFoldDB" id="A0A1G6A0C0"/>
<dbReference type="STRING" id="617002.SAMN05660653_00015"/>
<name>A0A1G6A0C0_9BACT</name>
<gene>
    <name evidence="4" type="ORF">SAMN05660653_00015</name>
</gene>
<dbReference type="EMBL" id="FMXO01000001">
    <property type="protein sequence ID" value="SDB01760.1"/>
    <property type="molecule type" value="Genomic_DNA"/>
</dbReference>
<evidence type="ECO:0000256" key="2">
    <source>
        <dbReference type="ARBA" id="ARBA00022803"/>
    </source>
</evidence>
<dbReference type="SUPFAM" id="SSF52172">
    <property type="entry name" value="CheY-like"/>
    <property type="match status" value="1"/>
</dbReference>
<dbReference type="InterPro" id="IPR051685">
    <property type="entry name" value="Ycf3/AcsC/BcsC/TPR_MFPF"/>
</dbReference>
<evidence type="ECO:0000256" key="3">
    <source>
        <dbReference type="PROSITE-ProRule" id="PRU00339"/>
    </source>
</evidence>
<evidence type="ECO:0000313" key="5">
    <source>
        <dbReference type="Proteomes" id="UP000198771"/>
    </source>
</evidence>
<feature type="repeat" description="TPR" evidence="3">
    <location>
        <begin position="369"/>
        <end position="402"/>
    </location>
</feature>
<proteinExistence type="predicted"/>
<dbReference type="RefSeq" id="WP_092115979.1">
    <property type="nucleotide sequence ID" value="NZ_FMXO01000001.1"/>
</dbReference>
<dbReference type="PROSITE" id="PS50005">
    <property type="entry name" value="TPR"/>
    <property type="match status" value="5"/>
</dbReference>
<feature type="repeat" description="TPR" evidence="3">
    <location>
        <begin position="335"/>
        <end position="368"/>
    </location>
</feature>
<dbReference type="Pfam" id="PF13424">
    <property type="entry name" value="TPR_12"/>
    <property type="match status" value="1"/>
</dbReference>
<feature type="repeat" description="TPR" evidence="3">
    <location>
        <begin position="157"/>
        <end position="190"/>
    </location>
</feature>
<protein>
    <submittedName>
        <fullName evidence="4">Tetratricopeptide repeat-containing protein</fullName>
    </submittedName>
</protein>
<dbReference type="InterPro" id="IPR011006">
    <property type="entry name" value="CheY-like_superfamily"/>
</dbReference>
<evidence type="ECO:0000313" key="4">
    <source>
        <dbReference type="EMBL" id="SDB01760.1"/>
    </source>
</evidence>